<dbReference type="SUPFAM" id="SSF159127">
    <property type="entry name" value="HupF/HypC-like"/>
    <property type="match status" value="1"/>
</dbReference>
<dbReference type="FunFam" id="2.30.30.140:FF:000022">
    <property type="entry name" value="Hydrogenase assembly chaperone HybG"/>
    <property type="match status" value="1"/>
</dbReference>
<dbReference type="PANTHER" id="PTHR35177:SF1">
    <property type="entry name" value="HYDROGENASE MATURATION FACTOR HYPC"/>
    <property type="match status" value="1"/>
</dbReference>
<name>A0A1I4ZPV0_9GAMM</name>
<dbReference type="NCBIfam" id="TIGR00074">
    <property type="entry name" value="hypC_hupF"/>
    <property type="match status" value="1"/>
</dbReference>
<protein>
    <submittedName>
        <fullName evidence="2">Hydrogenase maturation protein HypC</fullName>
    </submittedName>
</protein>
<sequence>MCIGVPGRICQIICETSARAEVCGVTRDVDLTLVGCRDASGGSRLGQWVLIHVGFAMSVIDEQQALDTLAALNSMREVEPDVDALLYGEERPDALR</sequence>
<dbReference type="PROSITE" id="PS01097">
    <property type="entry name" value="HUPF_HYPC"/>
    <property type="match status" value="1"/>
</dbReference>
<dbReference type="Proteomes" id="UP000242222">
    <property type="component" value="Unassembled WGS sequence"/>
</dbReference>
<dbReference type="Gene3D" id="6.10.250.910">
    <property type="match status" value="1"/>
</dbReference>
<dbReference type="GO" id="GO:0051604">
    <property type="term" value="P:protein maturation"/>
    <property type="evidence" value="ECO:0007669"/>
    <property type="project" value="TreeGrafter"/>
</dbReference>
<dbReference type="Gene3D" id="2.30.30.140">
    <property type="match status" value="1"/>
</dbReference>
<reference evidence="3" key="1">
    <citation type="submission" date="2016-10" db="EMBL/GenBank/DDBJ databases">
        <authorList>
            <person name="Varghese N."/>
            <person name="Submissions S."/>
        </authorList>
    </citation>
    <scope>NUCLEOTIDE SEQUENCE [LARGE SCALE GENOMIC DNA]</scope>
    <source>
        <strain evidence="3">N6PO6</strain>
    </source>
</reference>
<comment type="similarity">
    <text evidence="1">Belongs to the HupF/HypC family.</text>
</comment>
<dbReference type="OrthoDB" id="9806017at2"/>
<dbReference type="AlphaFoldDB" id="A0A1I4ZPV0"/>
<dbReference type="RefSeq" id="WP_092878775.1">
    <property type="nucleotide sequence ID" value="NZ_FOVC01000009.1"/>
</dbReference>
<dbReference type="PANTHER" id="PTHR35177">
    <property type="entry name" value="HYDROGENASE MATURATION FACTOR HYBG"/>
    <property type="match status" value="1"/>
</dbReference>
<dbReference type="GO" id="GO:1902670">
    <property type="term" value="F:carbon dioxide binding"/>
    <property type="evidence" value="ECO:0007669"/>
    <property type="project" value="TreeGrafter"/>
</dbReference>
<organism evidence="2 3">
    <name type="scientific">Izhakiella capsodis</name>
    <dbReference type="NCBI Taxonomy" id="1367852"/>
    <lineage>
        <taxon>Bacteria</taxon>
        <taxon>Pseudomonadati</taxon>
        <taxon>Pseudomonadota</taxon>
        <taxon>Gammaproteobacteria</taxon>
        <taxon>Enterobacterales</taxon>
        <taxon>Erwiniaceae</taxon>
        <taxon>Izhakiella</taxon>
    </lineage>
</organism>
<dbReference type="InterPro" id="IPR001109">
    <property type="entry name" value="Hydrogenase_HupF/HypC"/>
</dbReference>
<dbReference type="Pfam" id="PF01455">
    <property type="entry name" value="HupF_HypC"/>
    <property type="match status" value="1"/>
</dbReference>
<gene>
    <name evidence="2" type="ORF">SAMN05216516_10990</name>
</gene>
<keyword evidence="3" id="KW-1185">Reference proteome</keyword>
<dbReference type="STRING" id="1367852.SAMN05216516_10990"/>
<dbReference type="EMBL" id="FOVC01000009">
    <property type="protein sequence ID" value="SFN52286.1"/>
    <property type="molecule type" value="Genomic_DNA"/>
</dbReference>
<dbReference type="PRINTS" id="PR00445">
    <property type="entry name" value="HUPFHYPC"/>
</dbReference>
<accession>A0A1I4ZPV0</accession>
<dbReference type="InterPro" id="IPR019812">
    <property type="entry name" value="Hydgase_assmbl_chp_CS"/>
</dbReference>
<dbReference type="GO" id="GO:0005506">
    <property type="term" value="F:iron ion binding"/>
    <property type="evidence" value="ECO:0007669"/>
    <property type="project" value="TreeGrafter"/>
</dbReference>
<evidence type="ECO:0000313" key="3">
    <source>
        <dbReference type="Proteomes" id="UP000242222"/>
    </source>
</evidence>
<evidence type="ECO:0000313" key="2">
    <source>
        <dbReference type="EMBL" id="SFN52286.1"/>
    </source>
</evidence>
<evidence type="ECO:0000256" key="1">
    <source>
        <dbReference type="ARBA" id="ARBA00006018"/>
    </source>
</evidence>
<dbReference type="NCBIfam" id="NF007712">
    <property type="entry name" value="PRK10409.1"/>
    <property type="match status" value="1"/>
</dbReference>
<proteinExistence type="inferred from homology"/>